<dbReference type="EMBL" id="DXGF01000075">
    <property type="protein sequence ID" value="HIW83483.1"/>
    <property type="molecule type" value="Genomic_DNA"/>
</dbReference>
<accession>A0A9D1RAG3</accession>
<dbReference type="Proteomes" id="UP000824263">
    <property type="component" value="Unassembled WGS sequence"/>
</dbReference>
<protein>
    <submittedName>
        <fullName evidence="2">Uncharacterized protein</fullName>
    </submittedName>
</protein>
<gene>
    <name evidence="2" type="ORF">H9873_04085</name>
</gene>
<reference evidence="2" key="2">
    <citation type="submission" date="2021-04" db="EMBL/GenBank/DDBJ databases">
        <authorList>
            <person name="Gilroy R."/>
        </authorList>
    </citation>
    <scope>NUCLEOTIDE SEQUENCE</scope>
    <source>
        <strain evidence="2">ChiSxjej1B13-11762</strain>
    </source>
</reference>
<organism evidence="2 3">
    <name type="scientific">Candidatus Dorea gallistercoris</name>
    <dbReference type="NCBI Taxonomy" id="2838542"/>
    <lineage>
        <taxon>Bacteria</taxon>
        <taxon>Bacillati</taxon>
        <taxon>Bacillota</taxon>
        <taxon>Clostridia</taxon>
        <taxon>Lachnospirales</taxon>
        <taxon>Lachnospiraceae</taxon>
        <taxon>Dorea</taxon>
    </lineage>
</organism>
<feature type="coiled-coil region" evidence="1">
    <location>
        <begin position="11"/>
        <end position="45"/>
    </location>
</feature>
<name>A0A9D1RAG3_9FIRM</name>
<evidence type="ECO:0000313" key="3">
    <source>
        <dbReference type="Proteomes" id="UP000824263"/>
    </source>
</evidence>
<reference evidence="2" key="1">
    <citation type="journal article" date="2021" name="PeerJ">
        <title>Extensive microbial diversity within the chicken gut microbiome revealed by metagenomics and culture.</title>
        <authorList>
            <person name="Gilroy R."/>
            <person name="Ravi A."/>
            <person name="Getino M."/>
            <person name="Pursley I."/>
            <person name="Horton D.L."/>
            <person name="Alikhan N.F."/>
            <person name="Baker D."/>
            <person name="Gharbi K."/>
            <person name="Hall N."/>
            <person name="Watson M."/>
            <person name="Adriaenssens E.M."/>
            <person name="Foster-Nyarko E."/>
            <person name="Jarju S."/>
            <person name="Secka A."/>
            <person name="Antonio M."/>
            <person name="Oren A."/>
            <person name="Chaudhuri R.R."/>
            <person name="La Ragione R."/>
            <person name="Hildebrand F."/>
            <person name="Pallen M.J."/>
        </authorList>
    </citation>
    <scope>NUCLEOTIDE SEQUENCE</scope>
    <source>
        <strain evidence="2">ChiSxjej1B13-11762</strain>
    </source>
</reference>
<evidence type="ECO:0000313" key="2">
    <source>
        <dbReference type="EMBL" id="HIW83483.1"/>
    </source>
</evidence>
<sequence>MFSKELQELDRNTVQYMIDEMQEEIDEQKKRLDEKDKEIARLKKLLSES</sequence>
<dbReference type="AlphaFoldDB" id="A0A9D1RAG3"/>
<comment type="caution">
    <text evidence="2">The sequence shown here is derived from an EMBL/GenBank/DDBJ whole genome shotgun (WGS) entry which is preliminary data.</text>
</comment>
<keyword evidence="1" id="KW-0175">Coiled coil</keyword>
<evidence type="ECO:0000256" key="1">
    <source>
        <dbReference type="SAM" id="Coils"/>
    </source>
</evidence>
<proteinExistence type="predicted"/>